<evidence type="ECO:0000313" key="3">
    <source>
        <dbReference type="Proteomes" id="UP000664405"/>
    </source>
</evidence>
<dbReference type="InterPro" id="IPR039261">
    <property type="entry name" value="FNR_nucleotide-bd"/>
</dbReference>
<protein>
    <recommendedName>
        <fullName evidence="1">FAD-binding FR-type domain-containing protein</fullName>
    </recommendedName>
</protein>
<dbReference type="Gene3D" id="2.40.30.10">
    <property type="entry name" value="Translation factors"/>
    <property type="match status" value="1"/>
</dbReference>
<dbReference type="InterPro" id="IPR017938">
    <property type="entry name" value="Riboflavin_synthase-like_b-brl"/>
</dbReference>
<gene>
    <name evidence="2" type="ORF">JF547_14845</name>
</gene>
<dbReference type="SUPFAM" id="SSF52343">
    <property type="entry name" value="Ferredoxin reductase-like, C-terminal NADP-linked domain"/>
    <property type="match status" value="1"/>
</dbReference>
<comment type="caution">
    <text evidence="2">The sequence shown here is derived from an EMBL/GenBank/DDBJ whole genome shotgun (WGS) entry which is preliminary data.</text>
</comment>
<dbReference type="Gene3D" id="3.40.50.80">
    <property type="entry name" value="Nucleotide-binding domain of ferredoxin-NADP reductase (FNR) module"/>
    <property type="match status" value="2"/>
</dbReference>
<dbReference type="SUPFAM" id="SSF63380">
    <property type="entry name" value="Riboflavin synthase domain-like"/>
    <property type="match status" value="1"/>
</dbReference>
<feature type="domain" description="FAD-binding FR-type" evidence="1">
    <location>
        <begin position="25"/>
        <end position="126"/>
    </location>
</feature>
<dbReference type="PROSITE" id="PS51384">
    <property type="entry name" value="FAD_FR"/>
    <property type="match status" value="1"/>
</dbReference>
<organism evidence="2 3">
    <name type="scientific">Thalassospira povalilytica</name>
    <dbReference type="NCBI Taxonomy" id="732237"/>
    <lineage>
        <taxon>Bacteria</taxon>
        <taxon>Pseudomonadati</taxon>
        <taxon>Pseudomonadota</taxon>
        <taxon>Alphaproteobacteria</taxon>
        <taxon>Rhodospirillales</taxon>
        <taxon>Thalassospiraceae</taxon>
        <taxon>Thalassospira</taxon>
    </lineage>
</organism>
<reference evidence="2" key="1">
    <citation type="submission" date="2020-12" db="EMBL/GenBank/DDBJ databases">
        <title>Oil enriched cultivation method for isolating marine PHA-producing bacteria.</title>
        <authorList>
            <person name="Zheng W."/>
            <person name="Yu S."/>
            <person name="Huang Y."/>
        </authorList>
    </citation>
    <scope>NUCLEOTIDE SEQUENCE</scope>
    <source>
        <strain evidence="2">SY-2-3</strain>
    </source>
</reference>
<dbReference type="EMBL" id="JAEKJW010000003">
    <property type="protein sequence ID" value="MBN8197742.1"/>
    <property type="molecule type" value="Genomic_DNA"/>
</dbReference>
<dbReference type="PANTHER" id="PTHR47354">
    <property type="entry name" value="NADH OXIDOREDUCTASE HCR"/>
    <property type="match status" value="1"/>
</dbReference>
<dbReference type="PANTHER" id="PTHR47354:SF5">
    <property type="entry name" value="PROTEIN RFBI"/>
    <property type="match status" value="1"/>
</dbReference>
<name>A0A8I1MAE9_9PROT</name>
<dbReference type="Proteomes" id="UP000664405">
    <property type="component" value="Unassembled WGS sequence"/>
</dbReference>
<dbReference type="GO" id="GO:0016491">
    <property type="term" value="F:oxidoreductase activity"/>
    <property type="evidence" value="ECO:0007669"/>
    <property type="project" value="InterPro"/>
</dbReference>
<dbReference type="CDD" id="cd00322">
    <property type="entry name" value="FNR_like"/>
    <property type="match status" value="1"/>
</dbReference>
<dbReference type="RefSeq" id="WP_206927864.1">
    <property type="nucleotide sequence ID" value="NZ_JAEKJW010000003.1"/>
</dbReference>
<evidence type="ECO:0000313" key="2">
    <source>
        <dbReference type="EMBL" id="MBN8197742.1"/>
    </source>
</evidence>
<dbReference type="InterPro" id="IPR017927">
    <property type="entry name" value="FAD-bd_FR_type"/>
</dbReference>
<accession>A0A8I1MAE9</accession>
<dbReference type="InterPro" id="IPR050415">
    <property type="entry name" value="MRET"/>
</dbReference>
<proteinExistence type="predicted"/>
<dbReference type="AlphaFoldDB" id="A0A8I1MAE9"/>
<sequence>MPDWLKTILRPIYFRIMHWRGNPGLDVKGFTITDIVHEYGNVYSFVLKGDENPDFAAGQYAHVIATGAIRDHNHVRHMSFANAPHEDQTILSMDVSSGSRFKRKFARASVGDRVNLFKIRGGFVLDPAKNIGQPPLPVLFIAGGIGITPIRSLISDLEHRGCHDWSLIYAGRDHLYRDFWKPFGDRVSLCGRATVFDRLRDAVSGASPETAVYLCGSDDFIGNIQAWLLRNGVADNQIHIENFDH</sequence>
<evidence type="ECO:0000259" key="1">
    <source>
        <dbReference type="PROSITE" id="PS51384"/>
    </source>
</evidence>
<dbReference type="PRINTS" id="PR00410">
    <property type="entry name" value="PHEHYDRXLASE"/>
</dbReference>